<accession>A0ABY8IY28</accession>
<dbReference type="SUPFAM" id="SSF55729">
    <property type="entry name" value="Acyl-CoA N-acyltransferases (Nat)"/>
    <property type="match status" value="1"/>
</dbReference>
<proteinExistence type="predicted"/>
<dbReference type="InterPro" id="IPR000182">
    <property type="entry name" value="GNAT_dom"/>
</dbReference>
<keyword evidence="3" id="KW-1185">Reference proteome</keyword>
<dbReference type="RefSeq" id="WP_283077121.1">
    <property type="nucleotide sequence ID" value="NZ_CP121671.1"/>
</dbReference>
<evidence type="ECO:0000313" key="2">
    <source>
        <dbReference type="EMBL" id="WFT75152.1"/>
    </source>
</evidence>
<dbReference type="Pfam" id="PF00583">
    <property type="entry name" value="Acetyltransf_1"/>
    <property type="match status" value="1"/>
</dbReference>
<sequence length="155" mass="18003">MITLLAHNKRQIARQILNVQIPSYQKEAELLQTDRIPRLYDSINDILSCNEIFLGYFQKEELAGFISFKKWEGNLVDIHRLVVAQAHFRKGIAKSLLSSLLNRFPNSTFTVSTGEDNTPARNLYENTGFIQTRSTQVEPNLWINHYKRTPKRELP</sequence>
<dbReference type="PROSITE" id="PS51186">
    <property type="entry name" value="GNAT"/>
    <property type="match status" value="1"/>
</dbReference>
<evidence type="ECO:0000259" key="1">
    <source>
        <dbReference type="PROSITE" id="PS51186"/>
    </source>
</evidence>
<evidence type="ECO:0000313" key="3">
    <source>
        <dbReference type="Proteomes" id="UP001221597"/>
    </source>
</evidence>
<reference evidence="2 3" key="1">
    <citation type="submission" date="2023-04" db="EMBL/GenBank/DDBJ databases">
        <title>Genome sequence of Halobacillus naozhouensis KACC 21980.</title>
        <authorList>
            <person name="Kim S."/>
            <person name="Heo J."/>
            <person name="Kwon S.-W."/>
        </authorList>
    </citation>
    <scope>NUCLEOTIDE SEQUENCE [LARGE SCALE GENOMIC DNA]</scope>
    <source>
        <strain evidence="2 3">KCTC 13234</strain>
    </source>
</reference>
<protein>
    <submittedName>
        <fullName evidence="2">GNAT family N-acetyltransferase</fullName>
    </submittedName>
</protein>
<dbReference type="Proteomes" id="UP001221597">
    <property type="component" value="Chromosome"/>
</dbReference>
<organism evidence="2 3">
    <name type="scientific">Halobacillus naozhouensis</name>
    <dbReference type="NCBI Taxonomy" id="554880"/>
    <lineage>
        <taxon>Bacteria</taxon>
        <taxon>Bacillati</taxon>
        <taxon>Bacillota</taxon>
        <taxon>Bacilli</taxon>
        <taxon>Bacillales</taxon>
        <taxon>Bacillaceae</taxon>
        <taxon>Halobacillus</taxon>
    </lineage>
</organism>
<feature type="domain" description="N-acetyltransferase" evidence="1">
    <location>
        <begin position="1"/>
        <end position="153"/>
    </location>
</feature>
<dbReference type="EMBL" id="CP121671">
    <property type="protein sequence ID" value="WFT75152.1"/>
    <property type="molecule type" value="Genomic_DNA"/>
</dbReference>
<gene>
    <name evidence="2" type="ORF">P9989_01720</name>
</gene>
<dbReference type="CDD" id="cd04301">
    <property type="entry name" value="NAT_SF"/>
    <property type="match status" value="1"/>
</dbReference>
<dbReference type="Gene3D" id="3.40.630.30">
    <property type="match status" value="1"/>
</dbReference>
<name>A0ABY8IY28_9BACI</name>
<dbReference type="InterPro" id="IPR016181">
    <property type="entry name" value="Acyl_CoA_acyltransferase"/>
</dbReference>